<evidence type="ECO:0000313" key="12">
    <source>
        <dbReference type="Proteomes" id="UP000078368"/>
    </source>
</evidence>
<evidence type="ECO:0000256" key="2">
    <source>
        <dbReference type="ARBA" id="ARBA00022448"/>
    </source>
</evidence>
<keyword evidence="3 9" id="KW-1003">Cell membrane</keyword>
<comment type="similarity">
    <text evidence="9">Belongs to the SecE/SEC61-gamma family.</text>
</comment>
<dbReference type="PANTHER" id="PTHR33910">
    <property type="entry name" value="PROTEIN TRANSLOCASE SUBUNIT SECE"/>
    <property type="match status" value="1"/>
</dbReference>
<protein>
    <recommendedName>
        <fullName evidence="9">Protein translocase subunit SecE</fullName>
    </recommendedName>
</protein>
<sequence length="85" mass="9448">MTAASASKAKGAKGKASDEKKRRNVFARIALFIRQIFAELKKVQRPTREELGQMFSTVLAFVAIIMIVVGLLDLGFGRLTFWVFG</sequence>
<gene>
    <name evidence="9" type="primary">secE</name>
    <name evidence="11" type="ORF">A4H34_05075</name>
</gene>
<keyword evidence="12" id="KW-1185">Reference proteome</keyword>
<comment type="function">
    <text evidence="9">Essential subunit of the Sec protein translocation channel SecYEG. Clamps together the 2 halves of SecY. May contact the channel plug during translocation.</text>
</comment>
<feature type="region of interest" description="Disordered" evidence="10">
    <location>
        <begin position="1"/>
        <end position="20"/>
    </location>
</feature>
<dbReference type="STRING" id="1823756.A4H34_05075"/>
<organism evidence="11 12">
    <name type="scientific">Peptidiphaga gingivicola</name>
    <dbReference type="NCBI Taxonomy" id="2741497"/>
    <lineage>
        <taxon>Bacteria</taxon>
        <taxon>Bacillati</taxon>
        <taxon>Actinomycetota</taxon>
        <taxon>Actinomycetes</taxon>
        <taxon>Actinomycetales</taxon>
        <taxon>Actinomycetaceae</taxon>
        <taxon>Peptidiphaga</taxon>
    </lineage>
</organism>
<keyword evidence="7 9" id="KW-0811">Translocation</keyword>
<dbReference type="NCBIfam" id="TIGR00964">
    <property type="entry name" value="secE_bact"/>
    <property type="match status" value="1"/>
</dbReference>
<dbReference type="OrthoDB" id="9805743at2"/>
<evidence type="ECO:0000256" key="1">
    <source>
        <dbReference type="ARBA" id="ARBA00004370"/>
    </source>
</evidence>
<name>A0A179B538_9ACTO</name>
<dbReference type="AlphaFoldDB" id="A0A179B538"/>
<comment type="subunit">
    <text evidence="9">Component of the Sec protein translocase complex. Heterotrimer consisting of SecY, SecE and SecG subunits. The heterotrimers can form oligomers, although 1 heterotrimer is thought to be able to translocate proteins. Interacts with the ribosome. Interacts with SecDF, and other proteins may be involved. Interacts with SecA.</text>
</comment>
<keyword evidence="2 9" id="KW-0813">Transport</keyword>
<keyword evidence="8 9" id="KW-0472">Membrane</keyword>
<dbReference type="Pfam" id="PF00584">
    <property type="entry name" value="SecE"/>
    <property type="match status" value="1"/>
</dbReference>
<keyword evidence="6 9" id="KW-1133">Transmembrane helix</keyword>
<dbReference type="PANTHER" id="PTHR33910:SF1">
    <property type="entry name" value="PROTEIN TRANSLOCASE SUBUNIT SECE"/>
    <property type="match status" value="1"/>
</dbReference>
<accession>A0A179B538</accession>
<evidence type="ECO:0000256" key="4">
    <source>
        <dbReference type="ARBA" id="ARBA00022692"/>
    </source>
</evidence>
<dbReference type="GO" id="GO:0009306">
    <property type="term" value="P:protein secretion"/>
    <property type="evidence" value="ECO:0007669"/>
    <property type="project" value="UniProtKB-UniRule"/>
</dbReference>
<dbReference type="HAMAP" id="MF_00422">
    <property type="entry name" value="SecE"/>
    <property type="match status" value="1"/>
</dbReference>
<comment type="subcellular location">
    <subcellularLocation>
        <location evidence="9">Cell membrane</location>
        <topology evidence="9">Single-pass membrane protein</topology>
    </subcellularLocation>
    <subcellularLocation>
        <location evidence="1">Membrane</location>
    </subcellularLocation>
</comment>
<proteinExistence type="inferred from homology"/>
<keyword evidence="5 9" id="KW-0653">Protein transport</keyword>
<dbReference type="Proteomes" id="UP000078368">
    <property type="component" value="Unassembled WGS sequence"/>
</dbReference>
<dbReference type="GO" id="GO:0065002">
    <property type="term" value="P:intracellular protein transmembrane transport"/>
    <property type="evidence" value="ECO:0007669"/>
    <property type="project" value="UniProtKB-UniRule"/>
</dbReference>
<evidence type="ECO:0000256" key="9">
    <source>
        <dbReference type="HAMAP-Rule" id="MF_00422"/>
    </source>
</evidence>
<dbReference type="GO" id="GO:0008320">
    <property type="term" value="F:protein transmembrane transporter activity"/>
    <property type="evidence" value="ECO:0007669"/>
    <property type="project" value="UniProtKB-UniRule"/>
</dbReference>
<dbReference type="RefSeq" id="WP_009199287.1">
    <property type="nucleotide sequence ID" value="NZ_LVZK01000001.1"/>
</dbReference>
<evidence type="ECO:0000256" key="3">
    <source>
        <dbReference type="ARBA" id="ARBA00022475"/>
    </source>
</evidence>
<evidence type="ECO:0000256" key="10">
    <source>
        <dbReference type="SAM" id="MobiDB-lite"/>
    </source>
</evidence>
<keyword evidence="4 9" id="KW-0812">Transmembrane</keyword>
<dbReference type="GO" id="GO:0043952">
    <property type="term" value="P:protein transport by the Sec complex"/>
    <property type="evidence" value="ECO:0007669"/>
    <property type="project" value="UniProtKB-UniRule"/>
</dbReference>
<evidence type="ECO:0000256" key="8">
    <source>
        <dbReference type="ARBA" id="ARBA00023136"/>
    </source>
</evidence>
<evidence type="ECO:0000256" key="5">
    <source>
        <dbReference type="ARBA" id="ARBA00022927"/>
    </source>
</evidence>
<dbReference type="InterPro" id="IPR001901">
    <property type="entry name" value="Translocase_SecE/Sec61-g"/>
</dbReference>
<evidence type="ECO:0000256" key="6">
    <source>
        <dbReference type="ARBA" id="ARBA00022989"/>
    </source>
</evidence>
<evidence type="ECO:0000313" key="11">
    <source>
        <dbReference type="EMBL" id="OAP86505.1"/>
    </source>
</evidence>
<reference evidence="11 12" key="1">
    <citation type="submission" date="2016-04" db="EMBL/GenBank/DDBJ databases">
        <title>Peptidophaga gingivicola gen. nov., sp. nov., isolated from human subgingival plaque.</title>
        <authorList>
            <person name="Beall C.J."/>
            <person name="Mokrzan E.M."/>
            <person name="Griffen A.L."/>
            <person name="Leys E.J."/>
        </authorList>
    </citation>
    <scope>NUCLEOTIDE SEQUENCE [LARGE SCALE GENOMIC DNA]</scope>
    <source>
        <strain evidence="11 12">BA112</strain>
    </source>
</reference>
<dbReference type="EMBL" id="LVZK01000001">
    <property type="protein sequence ID" value="OAP86505.1"/>
    <property type="molecule type" value="Genomic_DNA"/>
</dbReference>
<dbReference type="InterPro" id="IPR038379">
    <property type="entry name" value="SecE_sf"/>
</dbReference>
<feature type="transmembrane region" description="Helical" evidence="9">
    <location>
        <begin position="51"/>
        <end position="72"/>
    </location>
</feature>
<evidence type="ECO:0000256" key="7">
    <source>
        <dbReference type="ARBA" id="ARBA00023010"/>
    </source>
</evidence>
<dbReference type="GO" id="GO:0006605">
    <property type="term" value="P:protein targeting"/>
    <property type="evidence" value="ECO:0007669"/>
    <property type="project" value="UniProtKB-UniRule"/>
</dbReference>
<dbReference type="GO" id="GO:0005886">
    <property type="term" value="C:plasma membrane"/>
    <property type="evidence" value="ECO:0007669"/>
    <property type="project" value="UniProtKB-SubCell"/>
</dbReference>
<comment type="caution">
    <text evidence="11">The sequence shown here is derived from an EMBL/GenBank/DDBJ whole genome shotgun (WGS) entry which is preliminary data.</text>
</comment>
<dbReference type="Gene3D" id="1.20.5.1030">
    <property type="entry name" value="Preprotein translocase secy subunit"/>
    <property type="match status" value="1"/>
</dbReference>
<dbReference type="InterPro" id="IPR005807">
    <property type="entry name" value="SecE_bac"/>
</dbReference>